<name>A0ABX7WNZ5_9GAMM</name>
<dbReference type="SMART" id="SM00855">
    <property type="entry name" value="PGAM"/>
    <property type="match status" value="1"/>
</dbReference>
<dbReference type="InterPro" id="IPR050275">
    <property type="entry name" value="PGM_Phosphatase"/>
</dbReference>
<proteinExistence type="predicted"/>
<dbReference type="EMBL" id="CP072801">
    <property type="protein sequence ID" value="QTR45205.1"/>
    <property type="molecule type" value="Genomic_DNA"/>
</dbReference>
<feature type="region of interest" description="Disordered" evidence="1">
    <location>
        <begin position="1"/>
        <end position="33"/>
    </location>
</feature>
<dbReference type="InterPro" id="IPR029033">
    <property type="entry name" value="His_PPase_superfam"/>
</dbReference>
<keyword evidence="3" id="KW-1185">Reference proteome</keyword>
<dbReference type="PANTHER" id="PTHR48100">
    <property type="entry name" value="BROAD-SPECIFICITY PHOSPHATASE YOR283W-RELATED"/>
    <property type="match status" value="1"/>
</dbReference>
<dbReference type="PANTHER" id="PTHR48100:SF1">
    <property type="entry name" value="HISTIDINE PHOSPHATASE FAMILY PROTEIN-RELATED"/>
    <property type="match status" value="1"/>
</dbReference>
<dbReference type="RefSeq" id="WP_210221629.1">
    <property type="nucleotide sequence ID" value="NZ_CP072801.1"/>
</dbReference>
<dbReference type="Pfam" id="PF00300">
    <property type="entry name" value="His_Phos_1"/>
    <property type="match status" value="1"/>
</dbReference>
<dbReference type="Proteomes" id="UP000672039">
    <property type="component" value="Chromosome"/>
</dbReference>
<feature type="compositionally biased region" description="Polar residues" evidence="1">
    <location>
        <begin position="1"/>
        <end position="12"/>
    </location>
</feature>
<accession>A0ABX7WNZ5</accession>
<dbReference type="CDD" id="cd07067">
    <property type="entry name" value="HP_PGM_like"/>
    <property type="match status" value="1"/>
</dbReference>
<evidence type="ECO:0000256" key="1">
    <source>
        <dbReference type="SAM" id="MobiDB-lite"/>
    </source>
</evidence>
<organism evidence="2 3">
    <name type="scientific">Thiothrix litoralis</name>
    <dbReference type="NCBI Taxonomy" id="2891210"/>
    <lineage>
        <taxon>Bacteria</taxon>
        <taxon>Pseudomonadati</taxon>
        <taxon>Pseudomonadota</taxon>
        <taxon>Gammaproteobacteria</taxon>
        <taxon>Thiotrichales</taxon>
        <taxon>Thiotrichaceae</taxon>
        <taxon>Thiothrix</taxon>
    </lineage>
</organism>
<evidence type="ECO:0000313" key="2">
    <source>
        <dbReference type="EMBL" id="QTR45205.1"/>
    </source>
</evidence>
<dbReference type="InterPro" id="IPR013078">
    <property type="entry name" value="His_Pase_superF_clade-1"/>
</dbReference>
<dbReference type="Gene3D" id="3.40.50.1240">
    <property type="entry name" value="Phosphoglycerate mutase-like"/>
    <property type="match status" value="1"/>
</dbReference>
<gene>
    <name evidence="2" type="ORF">J9253_14495</name>
</gene>
<evidence type="ECO:0000313" key="3">
    <source>
        <dbReference type="Proteomes" id="UP000672039"/>
    </source>
</evidence>
<reference evidence="2 3" key="1">
    <citation type="submission" date="2021-04" db="EMBL/GenBank/DDBJ databases">
        <title>Genomics, taxonomy and metabolism of representatives of sulfur bacteria of the genus Thiothrix: Thiothrix fructosivorans QT, Thiothrix unzii A1T and three new species, Thiothrix subterranea sp. nov., Thiothrix litoralis sp. nov. and 'Candidatus Thiothrix anitrata' sp. nov.</title>
        <authorList>
            <person name="Ravin N.V."/>
            <person name="Smolyakov D."/>
            <person name="Rudenko T.S."/>
            <person name="Mardanov A.V."/>
            <person name="Beletsky A.V."/>
            <person name="Markov N.D."/>
            <person name="Fomenkov A.I."/>
            <person name="Roberts R.J."/>
            <person name="Karnachuk O.V."/>
            <person name="Novikov A."/>
            <person name="Grabovich M.Y."/>
        </authorList>
    </citation>
    <scope>NUCLEOTIDE SEQUENCE [LARGE SCALE GENOMIC DNA]</scope>
    <source>
        <strain evidence="2 3">AS</strain>
    </source>
</reference>
<protein>
    <submittedName>
        <fullName evidence="2">Histidine phosphatase family protein</fullName>
    </submittedName>
</protein>
<sequence>MQNDTDASNTNPEVVPDEPQETVAPPEEQPPEPITIPTTVDLLRHGQVVTPNLFCAPSNEPLGNHGWKQLTLATQRGQWDMVISSPSRRCHDFARLLAQRLNCPFGVDPRFGEMDFGDWIGKPQTTIWEEYPELMQQLWYQPRRFVAPNGEAMEDFIDRVQQAWDELQTLYAGKNILLLTHAGVIRVVLAKVLNILYQRSLRFEVGYAQITRVRTYPDGETSLLAHGLPHA</sequence>
<dbReference type="SUPFAM" id="SSF53254">
    <property type="entry name" value="Phosphoglycerate mutase-like"/>
    <property type="match status" value="1"/>
</dbReference>